<protein>
    <submittedName>
        <fullName evidence="1">Uncharacterized protein</fullName>
    </submittedName>
</protein>
<proteinExistence type="predicted"/>
<dbReference type="EMBL" id="KN839953">
    <property type="protein sequence ID" value="KIJ58329.1"/>
    <property type="molecule type" value="Genomic_DNA"/>
</dbReference>
<gene>
    <name evidence="1" type="ORF">HYDPIDRAFT_119654</name>
</gene>
<dbReference type="Proteomes" id="UP000053820">
    <property type="component" value="Unassembled WGS sequence"/>
</dbReference>
<reference evidence="1 2" key="1">
    <citation type="submission" date="2014-04" db="EMBL/GenBank/DDBJ databases">
        <title>Evolutionary Origins and Diversification of the Mycorrhizal Mutualists.</title>
        <authorList>
            <consortium name="DOE Joint Genome Institute"/>
            <consortium name="Mycorrhizal Genomics Consortium"/>
            <person name="Kohler A."/>
            <person name="Kuo A."/>
            <person name="Nagy L.G."/>
            <person name="Floudas D."/>
            <person name="Copeland A."/>
            <person name="Barry K.W."/>
            <person name="Cichocki N."/>
            <person name="Veneault-Fourrey C."/>
            <person name="LaButti K."/>
            <person name="Lindquist E.A."/>
            <person name="Lipzen A."/>
            <person name="Lundell T."/>
            <person name="Morin E."/>
            <person name="Murat C."/>
            <person name="Riley R."/>
            <person name="Ohm R."/>
            <person name="Sun H."/>
            <person name="Tunlid A."/>
            <person name="Henrissat B."/>
            <person name="Grigoriev I.V."/>
            <person name="Hibbett D.S."/>
            <person name="Martin F."/>
        </authorList>
    </citation>
    <scope>NUCLEOTIDE SEQUENCE [LARGE SCALE GENOMIC DNA]</scope>
    <source>
        <strain evidence="1 2">MD-312</strain>
    </source>
</reference>
<dbReference type="AlphaFoldDB" id="A0A0C9UZ79"/>
<evidence type="ECO:0000313" key="1">
    <source>
        <dbReference type="EMBL" id="KIJ58329.1"/>
    </source>
</evidence>
<name>A0A0C9UZ79_9AGAM</name>
<sequence length="52" mass="5682">MQVDVQLQRFRGARVEYGAMRISCSITCDTKSVGTRSLASDFVDGASSKDHT</sequence>
<organism evidence="1 2">
    <name type="scientific">Hydnomerulius pinastri MD-312</name>
    <dbReference type="NCBI Taxonomy" id="994086"/>
    <lineage>
        <taxon>Eukaryota</taxon>
        <taxon>Fungi</taxon>
        <taxon>Dikarya</taxon>
        <taxon>Basidiomycota</taxon>
        <taxon>Agaricomycotina</taxon>
        <taxon>Agaricomycetes</taxon>
        <taxon>Agaricomycetidae</taxon>
        <taxon>Boletales</taxon>
        <taxon>Boletales incertae sedis</taxon>
        <taxon>Leucogyrophana</taxon>
    </lineage>
</organism>
<evidence type="ECO:0000313" key="2">
    <source>
        <dbReference type="Proteomes" id="UP000053820"/>
    </source>
</evidence>
<accession>A0A0C9UZ79</accession>
<dbReference type="HOGENOM" id="CLU_3087512_0_0_1"/>
<keyword evidence="2" id="KW-1185">Reference proteome</keyword>